<sequence>MVHCNLSTGTSSINNKCPHSSKVRWSRFRIIPFNIPGTFYMLLEHGSIFLENSSKGKCTTNSWFTRKPYLSAHQFNQTFCNT</sequence>
<dbReference type="AlphaFoldDB" id="A0A0A9D0X5"/>
<name>A0A0A9D0X5_ARUDO</name>
<accession>A0A0A9D0X5</accession>
<reference evidence="1" key="1">
    <citation type="submission" date="2014-09" db="EMBL/GenBank/DDBJ databases">
        <authorList>
            <person name="Magalhaes I.L.F."/>
            <person name="Oliveira U."/>
            <person name="Santos F.R."/>
            <person name="Vidigal T.H.D.A."/>
            <person name="Brescovit A.D."/>
            <person name="Santos A.J."/>
        </authorList>
    </citation>
    <scope>NUCLEOTIDE SEQUENCE</scope>
    <source>
        <tissue evidence="1">Shoot tissue taken approximately 20 cm above the soil surface</tissue>
    </source>
</reference>
<evidence type="ECO:0000313" key="1">
    <source>
        <dbReference type="EMBL" id="JAD79295.1"/>
    </source>
</evidence>
<proteinExistence type="predicted"/>
<reference evidence="1" key="2">
    <citation type="journal article" date="2015" name="Data Brief">
        <title>Shoot transcriptome of the giant reed, Arundo donax.</title>
        <authorList>
            <person name="Barrero R.A."/>
            <person name="Guerrero F.D."/>
            <person name="Moolhuijzen P."/>
            <person name="Goolsby J.A."/>
            <person name="Tidwell J."/>
            <person name="Bellgard S.E."/>
            <person name="Bellgard M.I."/>
        </authorList>
    </citation>
    <scope>NUCLEOTIDE SEQUENCE</scope>
    <source>
        <tissue evidence="1">Shoot tissue taken approximately 20 cm above the soil surface</tissue>
    </source>
</reference>
<dbReference type="EMBL" id="GBRH01218600">
    <property type="protein sequence ID" value="JAD79295.1"/>
    <property type="molecule type" value="Transcribed_RNA"/>
</dbReference>
<protein>
    <submittedName>
        <fullName evidence="1">HK3a</fullName>
    </submittedName>
</protein>
<organism evidence="1">
    <name type="scientific">Arundo donax</name>
    <name type="common">Giant reed</name>
    <name type="synonym">Donax arundinaceus</name>
    <dbReference type="NCBI Taxonomy" id="35708"/>
    <lineage>
        <taxon>Eukaryota</taxon>
        <taxon>Viridiplantae</taxon>
        <taxon>Streptophyta</taxon>
        <taxon>Embryophyta</taxon>
        <taxon>Tracheophyta</taxon>
        <taxon>Spermatophyta</taxon>
        <taxon>Magnoliopsida</taxon>
        <taxon>Liliopsida</taxon>
        <taxon>Poales</taxon>
        <taxon>Poaceae</taxon>
        <taxon>PACMAD clade</taxon>
        <taxon>Arundinoideae</taxon>
        <taxon>Arundineae</taxon>
        <taxon>Arundo</taxon>
    </lineage>
</organism>